<sequence length="99" mass="10704">MDGGFTDNLVLLDEHTMTVSPFRGESDICSRDGESSNAFHGNSSLTISPSETLVTPVNAYSELTSKIKKCFIELTAMSEKLGCILKPYSAQPSLNDPSE</sequence>
<comment type="caution">
    <text evidence="1">The sequence shown here is derived from an EMBL/GenBank/DDBJ whole genome shotgun (WGS) entry which is preliminary data.</text>
</comment>
<accession>A0AA88HDK7</accession>
<protein>
    <submittedName>
        <fullName evidence="1">Uncharacterized protein</fullName>
    </submittedName>
</protein>
<evidence type="ECO:0000313" key="1">
    <source>
        <dbReference type="EMBL" id="KAK2703427.1"/>
    </source>
</evidence>
<evidence type="ECO:0000313" key="2">
    <source>
        <dbReference type="Proteomes" id="UP001187531"/>
    </source>
</evidence>
<gene>
    <name evidence="1" type="ORF">QYM36_018112</name>
</gene>
<dbReference type="EMBL" id="JAVRJZ010000097">
    <property type="protein sequence ID" value="KAK2703427.1"/>
    <property type="molecule type" value="Genomic_DNA"/>
</dbReference>
<dbReference type="Proteomes" id="UP001187531">
    <property type="component" value="Unassembled WGS sequence"/>
</dbReference>
<dbReference type="AlphaFoldDB" id="A0AA88HDK7"/>
<name>A0AA88HDK7_ARTSF</name>
<organism evidence="1 2">
    <name type="scientific">Artemia franciscana</name>
    <name type="common">Brine shrimp</name>
    <name type="synonym">Artemia sanfranciscana</name>
    <dbReference type="NCBI Taxonomy" id="6661"/>
    <lineage>
        <taxon>Eukaryota</taxon>
        <taxon>Metazoa</taxon>
        <taxon>Ecdysozoa</taxon>
        <taxon>Arthropoda</taxon>
        <taxon>Crustacea</taxon>
        <taxon>Branchiopoda</taxon>
        <taxon>Anostraca</taxon>
        <taxon>Artemiidae</taxon>
        <taxon>Artemia</taxon>
    </lineage>
</organism>
<keyword evidence="2" id="KW-1185">Reference proteome</keyword>
<proteinExistence type="predicted"/>
<reference evidence="1" key="1">
    <citation type="submission" date="2023-07" db="EMBL/GenBank/DDBJ databases">
        <title>Chromosome-level genome assembly of Artemia franciscana.</title>
        <authorList>
            <person name="Jo E."/>
        </authorList>
    </citation>
    <scope>NUCLEOTIDE SEQUENCE</scope>
    <source>
        <tissue evidence="1">Whole body</tissue>
    </source>
</reference>